<feature type="region of interest" description="Disordered" evidence="1">
    <location>
        <begin position="1"/>
        <end position="20"/>
    </location>
</feature>
<evidence type="ECO:0000313" key="3">
    <source>
        <dbReference type="Proteomes" id="UP001501532"/>
    </source>
</evidence>
<dbReference type="Proteomes" id="UP001501532">
    <property type="component" value="Unassembled WGS sequence"/>
</dbReference>
<accession>A0ABP6M4C6</accession>
<feature type="region of interest" description="Disordered" evidence="1">
    <location>
        <begin position="405"/>
        <end position="435"/>
    </location>
</feature>
<reference evidence="3" key="1">
    <citation type="journal article" date="2019" name="Int. J. Syst. Evol. Microbiol.">
        <title>The Global Catalogue of Microorganisms (GCM) 10K type strain sequencing project: providing services to taxonomists for standard genome sequencing and annotation.</title>
        <authorList>
            <consortium name="The Broad Institute Genomics Platform"/>
            <consortium name="The Broad Institute Genome Sequencing Center for Infectious Disease"/>
            <person name="Wu L."/>
            <person name="Ma J."/>
        </authorList>
    </citation>
    <scope>NUCLEOTIDE SEQUENCE [LARGE SCALE GENOMIC DNA]</scope>
    <source>
        <strain evidence="3">JCM 9091</strain>
    </source>
</reference>
<name>A0ABP6M4C6_9ACTN</name>
<organism evidence="2 3">
    <name type="scientific">Streptomyces glomeratus</name>
    <dbReference type="NCBI Taxonomy" id="284452"/>
    <lineage>
        <taxon>Bacteria</taxon>
        <taxon>Bacillati</taxon>
        <taxon>Actinomycetota</taxon>
        <taxon>Actinomycetes</taxon>
        <taxon>Kitasatosporales</taxon>
        <taxon>Streptomycetaceae</taxon>
        <taxon>Streptomyces</taxon>
    </lineage>
</organism>
<keyword evidence="3" id="KW-1185">Reference proteome</keyword>
<proteinExistence type="predicted"/>
<protein>
    <submittedName>
        <fullName evidence="2">Uncharacterized protein</fullName>
    </submittedName>
</protein>
<feature type="compositionally biased region" description="Basic residues" evidence="1">
    <location>
        <begin position="425"/>
        <end position="435"/>
    </location>
</feature>
<dbReference type="EMBL" id="BAAAUF010000062">
    <property type="protein sequence ID" value="GAA3068134.1"/>
    <property type="molecule type" value="Genomic_DNA"/>
</dbReference>
<feature type="compositionally biased region" description="Basic and acidic residues" evidence="1">
    <location>
        <begin position="412"/>
        <end position="424"/>
    </location>
</feature>
<comment type="caution">
    <text evidence="2">The sequence shown here is derived from an EMBL/GenBank/DDBJ whole genome shotgun (WGS) entry which is preliminary data.</text>
</comment>
<evidence type="ECO:0000313" key="2">
    <source>
        <dbReference type="EMBL" id="GAA3068134.1"/>
    </source>
</evidence>
<sequence length="435" mass="48816">MEGLDMADAQQGTHQQVGERSLTDLIERSAELKGQLVAFGQSSRFDRWLTPLLLEAAGPERQLDEGETIRIVDHFILQYRLPDGSTVVDRFVAGRKDLTAVDRKMLLGWRDPVEGIFEIQRKEKDAVVLLNLVDDLEYRTYSNVGRAAFRGVSKGDFLHTCLVPVHLTGEAWLVSGAMSSYPESSATEIAQAALQLATNRPELVFRNPRKVEQGWQAMREDRAAFIEFCGGDELTLQPAVAEDLLNAYYRHRQEAAVAAQPGRDRGRRLPGLDLPYFELPQELAGSDTIGVIYDQVDGLNFYADYGMLRDLFVEPALGGRRQYQDLLRTYLGEESIGPLPLRRLAAAHPEAADTVFGKLLRKPGFTWSEHGEALLRRRKPWYYANEPRPGVSVIGDRLSALAAGRRLSPSPRSHDRHAVHAPADHRRHARDHLVP</sequence>
<evidence type="ECO:0000256" key="1">
    <source>
        <dbReference type="SAM" id="MobiDB-lite"/>
    </source>
</evidence>
<gene>
    <name evidence="2" type="ORF">GCM10010448_59330</name>
</gene>